<proteinExistence type="predicted"/>
<accession>A0A8S5L9A5</accession>
<reference evidence="1" key="1">
    <citation type="journal article" date="2021" name="Proc. Natl. Acad. Sci. U.S.A.">
        <title>A Catalog of Tens of Thousands of Viruses from Human Metagenomes Reveals Hidden Associations with Chronic Diseases.</title>
        <authorList>
            <person name="Tisza M.J."/>
            <person name="Buck C.B."/>
        </authorList>
    </citation>
    <scope>NUCLEOTIDE SEQUENCE</scope>
    <source>
        <strain evidence="1">CtPuP5</strain>
    </source>
</reference>
<evidence type="ECO:0000313" key="1">
    <source>
        <dbReference type="EMBL" id="DAD66531.1"/>
    </source>
</evidence>
<name>A0A8S5L9A5_9CAUD</name>
<protein>
    <submittedName>
        <fullName evidence="1">Uncharacterized protein</fullName>
    </submittedName>
</protein>
<organism evidence="1">
    <name type="scientific">Myoviridae sp. ctPuP5</name>
    <dbReference type="NCBI Taxonomy" id="2823543"/>
    <lineage>
        <taxon>Viruses</taxon>
        <taxon>Duplodnaviria</taxon>
        <taxon>Heunggongvirae</taxon>
        <taxon>Uroviricota</taxon>
        <taxon>Caudoviricetes</taxon>
    </lineage>
</organism>
<dbReference type="EMBL" id="BK014662">
    <property type="protein sequence ID" value="DAD66531.1"/>
    <property type="molecule type" value="Genomic_DNA"/>
</dbReference>
<sequence>MKRLNKEYSIDINPSFKTKYGSTNHKKPEVIYIVGNTYISPSFDSSDYVSEVDELKSSYNKLVNELISEYSSIFDKNCIFDIDVCDNRIKKGKKTFLTFELYLKQKDCKQLPEIESVIKNISTNLTHNFKEKLNTKNFLCFKNKKS</sequence>